<evidence type="ECO:0000256" key="1">
    <source>
        <dbReference type="SAM" id="SignalP"/>
    </source>
</evidence>
<dbReference type="Proteomes" id="UP001302321">
    <property type="component" value="Unassembled WGS sequence"/>
</dbReference>
<keyword evidence="1" id="KW-0732">Signal</keyword>
<name>A0AAN6W3X3_9PEZI</name>
<feature type="chain" id="PRO_5042963515" description="Secreted protein" evidence="1">
    <location>
        <begin position="22"/>
        <end position="72"/>
    </location>
</feature>
<dbReference type="EMBL" id="MU866264">
    <property type="protein sequence ID" value="KAK4174780.1"/>
    <property type="molecule type" value="Genomic_DNA"/>
</dbReference>
<proteinExistence type="predicted"/>
<evidence type="ECO:0000313" key="3">
    <source>
        <dbReference type="Proteomes" id="UP001302321"/>
    </source>
</evidence>
<reference evidence="2" key="1">
    <citation type="journal article" date="2023" name="Mol. Phylogenet. Evol.">
        <title>Genome-scale phylogeny and comparative genomics of the fungal order Sordariales.</title>
        <authorList>
            <person name="Hensen N."/>
            <person name="Bonometti L."/>
            <person name="Westerberg I."/>
            <person name="Brannstrom I.O."/>
            <person name="Guillou S."/>
            <person name="Cros-Aarteil S."/>
            <person name="Calhoun S."/>
            <person name="Haridas S."/>
            <person name="Kuo A."/>
            <person name="Mondo S."/>
            <person name="Pangilinan J."/>
            <person name="Riley R."/>
            <person name="LaButti K."/>
            <person name="Andreopoulos B."/>
            <person name="Lipzen A."/>
            <person name="Chen C."/>
            <person name="Yan M."/>
            <person name="Daum C."/>
            <person name="Ng V."/>
            <person name="Clum A."/>
            <person name="Steindorff A."/>
            <person name="Ohm R.A."/>
            <person name="Martin F."/>
            <person name="Silar P."/>
            <person name="Natvig D.O."/>
            <person name="Lalanne C."/>
            <person name="Gautier V."/>
            <person name="Ament-Velasquez S.L."/>
            <person name="Kruys A."/>
            <person name="Hutchinson M.I."/>
            <person name="Powell A.J."/>
            <person name="Barry K."/>
            <person name="Miller A.N."/>
            <person name="Grigoriev I.V."/>
            <person name="Debuchy R."/>
            <person name="Gladieux P."/>
            <person name="Hiltunen Thoren M."/>
            <person name="Johannesson H."/>
        </authorList>
    </citation>
    <scope>NUCLEOTIDE SEQUENCE</scope>
    <source>
        <strain evidence="2">CBS 892.96</strain>
    </source>
</reference>
<accession>A0AAN6W3X3</accession>
<sequence length="72" mass="7904">MGNMLFFYRLASSSLSPFCLADTSCFKGGGVLCGIPNHNHNCLLYSFTLLTIAHCLPHIRKSSVLTQSKLVK</sequence>
<keyword evidence="3" id="KW-1185">Reference proteome</keyword>
<evidence type="ECO:0008006" key="4">
    <source>
        <dbReference type="Google" id="ProtNLM"/>
    </source>
</evidence>
<dbReference type="AlphaFoldDB" id="A0AAN6W3X3"/>
<comment type="caution">
    <text evidence="2">The sequence shown here is derived from an EMBL/GenBank/DDBJ whole genome shotgun (WGS) entry which is preliminary data.</text>
</comment>
<evidence type="ECO:0000313" key="2">
    <source>
        <dbReference type="EMBL" id="KAK4174780.1"/>
    </source>
</evidence>
<organism evidence="2 3">
    <name type="scientific">Triangularia setosa</name>
    <dbReference type="NCBI Taxonomy" id="2587417"/>
    <lineage>
        <taxon>Eukaryota</taxon>
        <taxon>Fungi</taxon>
        <taxon>Dikarya</taxon>
        <taxon>Ascomycota</taxon>
        <taxon>Pezizomycotina</taxon>
        <taxon>Sordariomycetes</taxon>
        <taxon>Sordariomycetidae</taxon>
        <taxon>Sordariales</taxon>
        <taxon>Podosporaceae</taxon>
        <taxon>Triangularia</taxon>
    </lineage>
</organism>
<feature type="signal peptide" evidence="1">
    <location>
        <begin position="1"/>
        <end position="21"/>
    </location>
</feature>
<protein>
    <recommendedName>
        <fullName evidence="4">Secreted protein</fullName>
    </recommendedName>
</protein>
<gene>
    <name evidence="2" type="ORF">QBC36DRAFT_34816</name>
</gene>
<reference evidence="2" key="2">
    <citation type="submission" date="2023-05" db="EMBL/GenBank/DDBJ databases">
        <authorList>
            <consortium name="Lawrence Berkeley National Laboratory"/>
            <person name="Steindorff A."/>
            <person name="Hensen N."/>
            <person name="Bonometti L."/>
            <person name="Westerberg I."/>
            <person name="Brannstrom I.O."/>
            <person name="Guillou S."/>
            <person name="Cros-Aarteil S."/>
            <person name="Calhoun S."/>
            <person name="Haridas S."/>
            <person name="Kuo A."/>
            <person name="Mondo S."/>
            <person name="Pangilinan J."/>
            <person name="Riley R."/>
            <person name="Labutti K."/>
            <person name="Andreopoulos B."/>
            <person name="Lipzen A."/>
            <person name="Chen C."/>
            <person name="Yanf M."/>
            <person name="Daum C."/>
            <person name="Ng V."/>
            <person name="Clum A."/>
            <person name="Ohm R."/>
            <person name="Martin F."/>
            <person name="Silar P."/>
            <person name="Natvig D."/>
            <person name="Lalanne C."/>
            <person name="Gautier V."/>
            <person name="Ament-Velasquez S.L."/>
            <person name="Kruys A."/>
            <person name="Hutchinson M.I."/>
            <person name="Powell A.J."/>
            <person name="Barry K."/>
            <person name="Miller A.N."/>
            <person name="Grigoriev I.V."/>
            <person name="Debuchy R."/>
            <person name="Gladieux P."/>
            <person name="Thoren M.H."/>
            <person name="Johannesson H."/>
        </authorList>
    </citation>
    <scope>NUCLEOTIDE SEQUENCE</scope>
    <source>
        <strain evidence="2">CBS 892.96</strain>
    </source>
</reference>